<protein>
    <submittedName>
        <fullName evidence="1">Uncharacterized protein</fullName>
    </submittedName>
</protein>
<dbReference type="AlphaFoldDB" id="A0A8H7VHQ7"/>
<keyword evidence="2" id="KW-1185">Reference proteome</keyword>
<organism evidence="1 2">
    <name type="scientific">Circinella minor</name>
    <dbReference type="NCBI Taxonomy" id="1195481"/>
    <lineage>
        <taxon>Eukaryota</taxon>
        <taxon>Fungi</taxon>
        <taxon>Fungi incertae sedis</taxon>
        <taxon>Mucoromycota</taxon>
        <taxon>Mucoromycotina</taxon>
        <taxon>Mucoromycetes</taxon>
        <taxon>Mucorales</taxon>
        <taxon>Lichtheimiaceae</taxon>
        <taxon>Circinella</taxon>
    </lineage>
</organism>
<sequence length="128" mass="14157">MNITSLPTYSEGSAKKTDMNESTFSISDVYLIILPFTKETDKTIRKGTDGQAQGSKNLKFLDLSINFKYDTMSVITKIKSPEKVKSGSRPDLVKLGNEMKDSIDKIVIDGFDNKDISVLGILIEGKLC</sequence>
<evidence type="ECO:0000313" key="2">
    <source>
        <dbReference type="Proteomes" id="UP000646827"/>
    </source>
</evidence>
<proteinExistence type="predicted"/>
<dbReference type="EMBL" id="JAEPRB010000185">
    <property type="protein sequence ID" value="KAG2219322.1"/>
    <property type="molecule type" value="Genomic_DNA"/>
</dbReference>
<reference evidence="1 2" key="1">
    <citation type="submission" date="2020-12" db="EMBL/GenBank/DDBJ databases">
        <title>Metabolic potential, ecology and presence of endohyphal bacteria is reflected in genomic diversity of Mucoromycotina.</title>
        <authorList>
            <person name="Muszewska A."/>
            <person name="Okrasinska A."/>
            <person name="Steczkiewicz K."/>
            <person name="Drgas O."/>
            <person name="Orlowska M."/>
            <person name="Perlinska-Lenart U."/>
            <person name="Aleksandrzak-Piekarczyk T."/>
            <person name="Szatraj K."/>
            <person name="Zielenkiewicz U."/>
            <person name="Pilsyk S."/>
            <person name="Malc E."/>
            <person name="Mieczkowski P."/>
            <person name="Kruszewska J.S."/>
            <person name="Biernat P."/>
            <person name="Pawlowska J."/>
        </authorList>
    </citation>
    <scope>NUCLEOTIDE SEQUENCE [LARGE SCALE GENOMIC DNA]</scope>
    <source>
        <strain evidence="1 2">CBS 142.35</strain>
    </source>
</reference>
<comment type="caution">
    <text evidence="1">The sequence shown here is derived from an EMBL/GenBank/DDBJ whole genome shotgun (WGS) entry which is preliminary data.</text>
</comment>
<name>A0A8H7VHQ7_9FUNG</name>
<gene>
    <name evidence="1" type="ORF">INT45_003144</name>
</gene>
<evidence type="ECO:0000313" key="1">
    <source>
        <dbReference type="EMBL" id="KAG2219322.1"/>
    </source>
</evidence>
<dbReference type="Proteomes" id="UP000646827">
    <property type="component" value="Unassembled WGS sequence"/>
</dbReference>
<dbReference type="OrthoDB" id="2271946at2759"/>
<accession>A0A8H7VHQ7</accession>